<feature type="region of interest" description="Disordered" evidence="1">
    <location>
        <begin position="280"/>
        <end position="299"/>
    </location>
</feature>
<dbReference type="Proteomes" id="UP000478052">
    <property type="component" value="Unassembled WGS sequence"/>
</dbReference>
<dbReference type="Gene3D" id="3.30.420.10">
    <property type="entry name" value="Ribonuclease H-like superfamily/Ribonuclease H"/>
    <property type="match status" value="1"/>
</dbReference>
<feature type="compositionally biased region" description="Acidic residues" evidence="1">
    <location>
        <begin position="281"/>
        <end position="299"/>
    </location>
</feature>
<dbReference type="InterPro" id="IPR038717">
    <property type="entry name" value="Tc1-like_DDE_dom"/>
</dbReference>
<dbReference type="PANTHER" id="PTHR33939:SF1">
    <property type="entry name" value="DUF4371 DOMAIN-CONTAINING PROTEIN"/>
    <property type="match status" value="1"/>
</dbReference>
<reference evidence="3 4" key="1">
    <citation type="submission" date="2019-08" db="EMBL/GenBank/DDBJ databases">
        <title>Whole genome of Aphis craccivora.</title>
        <authorList>
            <person name="Voronova N.V."/>
            <person name="Shulinski R.S."/>
            <person name="Bandarenka Y.V."/>
            <person name="Zhorov D.G."/>
            <person name="Warner D."/>
        </authorList>
    </citation>
    <scope>NUCLEOTIDE SEQUENCE [LARGE SCALE GENOMIC DNA]</scope>
    <source>
        <strain evidence="3">180601</strain>
        <tissue evidence="3">Whole Body</tissue>
    </source>
</reference>
<organism evidence="3 4">
    <name type="scientific">Aphis craccivora</name>
    <name type="common">Cowpea aphid</name>
    <dbReference type="NCBI Taxonomy" id="307492"/>
    <lineage>
        <taxon>Eukaryota</taxon>
        <taxon>Metazoa</taxon>
        <taxon>Ecdysozoa</taxon>
        <taxon>Arthropoda</taxon>
        <taxon>Hexapoda</taxon>
        <taxon>Insecta</taxon>
        <taxon>Pterygota</taxon>
        <taxon>Neoptera</taxon>
        <taxon>Paraneoptera</taxon>
        <taxon>Hemiptera</taxon>
        <taxon>Sternorrhyncha</taxon>
        <taxon>Aphidomorpha</taxon>
        <taxon>Aphidoidea</taxon>
        <taxon>Aphididae</taxon>
        <taxon>Aphidini</taxon>
        <taxon>Aphis</taxon>
        <taxon>Aphis</taxon>
    </lineage>
</organism>
<evidence type="ECO:0000259" key="2">
    <source>
        <dbReference type="Pfam" id="PF13358"/>
    </source>
</evidence>
<evidence type="ECO:0000313" key="4">
    <source>
        <dbReference type="Proteomes" id="UP000478052"/>
    </source>
</evidence>
<dbReference type="EMBL" id="VUJU01004979">
    <property type="protein sequence ID" value="KAF0752655.1"/>
    <property type="molecule type" value="Genomic_DNA"/>
</dbReference>
<dbReference type="InterPro" id="IPR036397">
    <property type="entry name" value="RNaseH_sf"/>
</dbReference>
<dbReference type="AlphaFoldDB" id="A0A6G0YBN8"/>
<feature type="domain" description="Tc1-like transposase DDE" evidence="2">
    <location>
        <begin position="94"/>
        <end position="225"/>
    </location>
</feature>
<name>A0A6G0YBN8_APHCR</name>
<comment type="caution">
    <text evidence="3">The sequence shown here is derived from an EMBL/GenBank/DDBJ whole genome shotgun (WGS) entry which is preliminary data.</text>
</comment>
<evidence type="ECO:0000256" key="1">
    <source>
        <dbReference type="SAM" id="MobiDB-lite"/>
    </source>
</evidence>
<dbReference type="PANTHER" id="PTHR33939">
    <property type="entry name" value="PROTEIN CBG22215"/>
    <property type="match status" value="1"/>
</dbReference>
<protein>
    <submittedName>
        <fullName evidence="3">DDE 3 domain-containing protein</fullName>
    </submittedName>
</protein>
<accession>A0A6G0YBN8</accession>
<gene>
    <name evidence="3" type="ORF">FWK35_00011979</name>
</gene>
<keyword evidence="4" id="KW-1185">Reference proteome</keyword>
<evidence type="ECO:0000313" key="3">
    <source>
        <dbReference type="EMBL" id="KAF0752655.1"/>
    </source>
</evidence>
<dbReference type="OrthoDB" id="6618660at2759"/>
<dbReference type="Pfam" id="PF13358">
    <property type="entry name" value="DDE_3"/>
    <property type="match status" value="1"/>
</dbReference>
<proteinExistence type="predicted"/>
<dbReference type="GO" id="GO:0003676">
    <property type="term" value="F:nucleic acid binding"/>
    <property type="evidence" value="ECO:0007669"/>
    <property type="project" value="InterPro"/>
</dbReference>
<sequence length="299" mass="35318">MERNDIVALRCKFLRQMSMLREKKDDRPVVYLDETWVNQNHSRTLIWQNEHNSMGLKVPTGKGGWLIVCNVGCARYGFIEGSKLVFRSNSGNTMDYHDQMNGEVFKQWFIQLLNNLEEPSVIVMDNAPYHSTLKETYPKSNWRKADVQQRLTDKNVEFHALETLPELCQKVKYLMPREKKYELDEIELEKGHEVVRLPHYHCKYNPIELIWARVKGEVAKKNNMFKMVDIERLTHEALDAATVDDWKKCVRHAEEIQIENNKKEIMRDTMIEPIILTIFPDDSDWSDDDDQDDDEGNRE</sequence>